<gene>
    <name evidence="5" type="ORF">CT0861_02084</name>
</gene>
<proteinExistence type="inferred from homology"/>
<name>A0A166U0J6_9PEZI</name>
<evidence type="ECO:0000256" key="1">
    <source>
        <dbReference type="ARBA" id="ARBA00022603"/>
    </source>
</evidence>
<comment type="similarity">
    <text evidence="4">Belongs to the class I-like SAM-binding methyltransferase superfamily. Cation-dependent O-methyltransferase family.</text>
</comment>
<dbReference type="Proteomes" id="UP000076552">
    <property type="component" value="Unassembled WGS sequence"/>
</dbReference>
<protein>
    <submittedName>
        <fullName evidence="5">O-methyltransferase</fullName>
    </submittedName>
</protein>
<dbReference type="InterPro" id="IPR050362">
    <property type="entry name" value="Cation-dep_OMT"/>
</dbReference>
<keyword evidence="2 5" id="KW-0808">Transferase</keyword>
<evidence type="ECO:0000313" key="6">
    <source>
        <dbReference type="Proteomes" id="UP000076552"/>
    </source>
</evidence>
<accession>A0A166U0J6</accession>
<dbReference type="PROSITE" id="PS51682">
    <property type="entry name" value="SAM_OMT_I"/>
    <property type="match status" value="1"/>
</dbReference>
<organism evidence="5 6">
    <name type="scientific">Colletotrichum tofieldiae</name>
    <dbReference type="NCBI Taxonomy" id="708197"/>
    <lineage>
        <taxon>Eukaryota</taxon>
        <taxon>Fungi</taxon>
        <taxon>Dikarya</taxon>
        <taxon>Ascomycota</taxon>
        <taxon>Pezizomycotina</taxon>
        <taxon>Sordariomycetes</taxon>
        <taxon>Hypocreomycetidae</taxon>
        <taxon>Glomerellales</taxon>
        <taxon>Glomerellaceae</taxon>
        <taxon>Colletotrichum</taxon>
        <taxon>Colletotrichum spaethianum species complex</taxon>
    </lineage>
</organism>
<reference evidence="5 6" key="1">
    <citation type="submission" date="2015-06" db="EMBL/GenBank/DDBJ databases">
        <title>Survival trade-offs in plant roots during colonization by closely related pathogenic and mutualistic fungi.</title>
        <authorList>
            <person name="Hacquard S."/>
            <person name="Kracher B."/>
            <person name="Hiruma K."/>
            <person name="Weinman A."/>
            <person name="Muench P."/>
            <person name="Garrido Oter R."/>
            <person name="Ver Loren van Themaat E."/>
            <person name="Dallerey J.-F."/>
            <person name="Damm U."/>
            <person name="Henrissat B."/>
            <person name="Lespinet O."/>
            <person name="Thon M."/>
            <person name="Kemen E."/>
            <person name="McHardy A.C."/>
            <person name="Schulze-Lefert P."/>
            <person name="O'Connell R.J."/>
        </authorList>
    </citation>
    <scope>NUCLEOTIDE SEQUENCE [LARGE SCALE GENOMIC DNA]</scope>
    <source>
        <strain evidence="5 6">0861</strain>
    </source>
</reference>
<dbReference type="InterPro" id="IPR002935">
    <property type="entry name" value="SAM_O-MeTrfase"/>
</dbReference>
<dbReference type="GO" id="GO:0008757">
    <property type="term" value="F:S-adenosylmethionine-dependent methyltransferase activity"/>
    <property type="evidence" value="ECO:0007669"/>
    <property type="project" value="TreeGrafter"/>
</dbReference>
<evidence type="ECO:0000313" key="5">
    <source>
        <dbReference type="EMBL" id="KZL72774.1"/>
    </source>
</evidence>
<dbReference type="GO" id="GO:0008171">
    <property type="term" value="F:O-methyltransferase activity"/>
    <property type="evidence" value="ECO:0007669"/>
    <property type="project" value="InterPro"/>
</dbReference>
<dbReference type="PANTHER" id="PTHR10509:SF14">
    <property type="entry name" value="CAFFEOYL-COA O-METHYLTRANSFERASE 3-RELATED"/>
    <property type="match status" value="1"/>
</dbReference>
<dbReference type="SUPFAM" id="SSF53335">
    <property type="entry name" value="S-adenosyl-L-methionine-dependent methyltransferases"/>
    <property type="match status" value="1"/>
</dbReference>
<dbReference type="STRING" id="708197.A0A166U0J6"/>
<keyword evidence="1 5" id="KW-0489">Methyltransferase</keyword>
<evidence type="ECO:0000256" key="4">
    <source>
        <dbReference type="ARBA" id="ARBA00023453"/>
    </source>
</evidence>
<dbReference type="EMBL" id="LFIV01000053">
    <property type="protein sequence ID" value="KZL72774.1"/>
    <property type="molecule type" value="Genomic_DNA"/>
</dbReference>
<dbReference type="Gene3D" id="3.40.50.150">
    <property type="entry name" value="Vaccinia Virus protein VP39"/>
    <property type="match status" value="1"/>
</dbReference>
<keyword evidence="6" id="KW-1185">Reference proteome</keyword>
<dbReference type="CDD" id="cd02440">
    <property type="entry name" value="AdoMet_MTases"/>
    <property type="match status" value="1"/>
</dbReference>
<sequence>MSTSEKNTVAAAVAVEGIARNNLLSPNPKLDNAIANSQKNNLPEIAVSPLQGQFLAIQCQLIGAKTVLEIGTLGGYSTIWLAQTGAKVTSIEINPKHRDVALENVAGLDTEIILGAALDVLSKLAAEGRKFDMVFCDASWSEQEKYFDWAVKLTRPKGCIYVDNVVWNMLDSGAAETGKDSLLSHVGKDKRVKATLVPMLSTAHTASRGRTILDGFLLAVVN</sequence>
<evidence type="ECO:0000256" key="3">
    <source>
        <dbReference type="ARBA" id="ARBA00022691"/>
    </source>
</evidence>
<dbReference type="AlphaFoldDB" id="A0A166U0J6"/>
<keyword evidence="3" id="KW-0949">S-adenosyl-L-methionine</keyword>
<dbReference type="Pfam" id="PF01596">
    <property type="entry name" value="Methyltransf_3"/>
    <property type="match status" value="1"/>
</dbReference>
<dbReference type="GO" id="GO:0032259">
    <property type="term" value="P:methylation"/>
    <property type="evidence" value="ECO:0007669"/>
    <property type="project" value="UniProtKB-KW"/>
</dbReference>
<evidence type="ECO:0000256" key="2">
    <source>
        <dbReference type="ARBA" id="ARBA00022679"/>
    </source>
</evidence>
<comment type="caution">
    <text evidence="5">The sequence shown here is derived from an EMBL/GenBank/DDBJ whole genome shotgun (WGS) entry which is preliminary data.</text>
</comment>
<dbReference type="PANTHER" id="PTHR10509">
    <property type="entry name" value="O-METHYLTRANSFERASE-RELATED"/>
    <property type="match status" value="1"/>
</dbReference>
<dbReference type="InterPro" id="IPR029063">
    <property type="entry name" value="SAM-dependent_MTases_sf"/>
</dbReference>